<sequence>MAFEETESKFPIEHIIMSFAFAIQEQRRKLEYDELLFLRDTILKEIEKHDRELH</sequence>
<dbReference type="AlphaFoldDB" id="A0A382H2W7"/>
<gene>
    <name evidence="1" type="ORF">METZ01_LOCUS234383</name>
</gene>
<accession>A0A382H2W7</accession>
<dbReference type="EMBL" id="UINC01058824">
    <property type="protein sequence ID" value="SVB81529.1"/>
    <property type="molecule type" value="Genomic_DNA"/>
</dbReference>
<name>A0A382H2W7_9ZZZZ</name>
<organism evidence="1">
    <name type="scientific">marine metagenome</name>
    <dbReference type="NCBI Taxonomy" id="408172"/>
    <lineage>
        <taxon>unclassified sequences</taxon>
        <taxon>metagenomes</taxon>
        <taxon>ecological metagenomes</taxon>
    </lineage>
</organism>
<protein>
    <submittedName>
        <fullName evidence="1">Uncharacterized protein</fullName>
    </submittedName>
</protein>
<evidence type="ECO:0000313" key="1">
    <source>
        <dbReference type="EMBL" id="SVB81529.1"/>
    </source>
</evidence>
<reference evidence="1" key="1">
    <citation type="submission" date="2018-05" db="EMBL/GenBank/DDBJ databases">
        <authorList>
            <person name="Lanie J.A."/>
            <person name="Ng W.-L."/>
            <person name="Kazmierczak K.M."/>
            <person name="Andrzejewski T.M."/>
            <person name="Davidsen T.M."/>
            <person name="Wayne K.J."/>
            <person name="Tettelin H."/>
            <person name="Glass J.I."/>
            <person name="Rusch D."/>
            <person name="Podicherti R."/>
            <person name="Tsui H.-C.T."/>
            <person name="Winkler M.E."/>
        </authorList>
    </citation>
    <scope>NUCLEOTIDE SEQUENCE</scope>
</reference>
<proteinExistence type="predicted"/>